<dbReference type="InterPro" id="IPR029058">
    <property type="entry name" value="AB_hydrolase_fold"/>
</dbReference>
<evidence type="ECO:0000256" key="2">
    <source>
        <dbReference type="PIRSR" id="PIRSR639069-2"/>
    </source>
</evidence>
<comment type="caution">
    <text evidence="4">The sequence shown here is derived from an EMBL/GenBank/DDBJ whole genome shotgun (WGS) entry which is preliminary data.</text>
</comment>
<dbReference type="Proteomes" id="UP000547209">
    <property type="component" value="Unassembled WGS sequence"/>
</dbReference>
<dbReference type="Gene3D" id="3.40.50.1820">
    <property type="entry name" value="alpha/beta hydrolase"/>
    <property type="match status" value="1"/>
</dbReference>
<dbReference type="GO" id="GO:0052689">
    <property type="term" value="F:carboxylic ester hydrolase activity"/>
    <property type="evidence" value="ECO:0007669"/>
    <property type="project" value="TreeGrafter"/>
</dbReference>
<evidence type="ECO:0000259" key="3">
    <source>
        <dbReference type="Pfam" id="PF05448"/>
    </source>
</evidence>
<name>A0A7X0VFZ5_9BACL</name>
<proteinExistence type="predicted"/>
<dbReference type="GO" id="GO:0005976">
    <property type="term" value="P:polysaccharide metabolic process"/>
    <property type="evidence" value="ECO:0007669"/>
    <property type="project" value="TreeGrafter"/>
</dbReference>
<feature type="binding site" evidence="2">
    <location>
        <position position="92"/>
    </location>
    <ligand>
        <name>substrate</name>
    </ligand>
</feature>
<dbReference type="InterPro" id="IPR039069">
    <property type="entry name" value="CE7"/>
</dbReference>
<organism evidence="4 5">
    <name type="scientific">Cohnella nanjingensis</name>
    <dbReference type="NCBI Taxonomy" id="1387779"/>
    <lineage>
        <taxon>Bacteria</taxon>
        <taxon>Bacillati</taxon>
        <taxon>Bacillota</taxon>
        <taxon>Bacilli</taxon>
        <taxon>Bacillales</taxon>
        <taxon>Paenibacillaceae</taxon>
        <taxon>Cohnella</taxon>
    </lineage>
</organism>
<dbReference type="PANTHER" id="PTHR40111:SF1">
    <property type="entry name" value="CEPHALOSPORIN-C DEACETYLASE"/>
    <property type="match status" value="1"/>
</dbReference>
<gene>
    <name evidence="4" type="ORF">H7C19_16730</name>
</gene>
<feature type="domain" description="Acetyl xylan esterase" evidence="3">
    <location>
        <begin position="3"/>
        <end position="306"/>
    </location>
</feature>
<feature type="active site" description="Charge relay system" evidence="1">
    <location>
        <position position="272"/>
    </location>
</feature>
<protein>
    <submittedName>
        <fullName evidence="4">Acetylxylan esterase</fullName>
    </submittedName>
</protein>
<dbReference type="PANTHER" id="PTHR40111">
    <property type="entry name" value="CEPHALOSPORIN-C DEACETYLASE"/>
    <property type="match status" value="1"/>
</dbReference>
<evidence type="ECO:0000256" key="1">
    <source>
        <dbReference type="PIRSR" id="PIRSR639069-1"/>
    </source>
</evidence>
<evidence type="ECO:0000313" key="4">
    <source>
        <dbReference type="EMBL" id="MBB6672326.1"/>
    </source>
</evidence>
<accession>A0A7X0VFZ5</accession>
<feature type="active site" description="Charge relay system" evidence="1">
    <location>
        <position position="301"/>
    </location>
</feature>
<keyword evidence="5" id="KW-1185">Reference proteome</keyword>
<feature type="active site" description="Nucleophile" evidence="1">
    <location>
        <position position="183"/>
    </location>
</feature>
<dbReference type="EMBL" id="JACJVP010000026">
    <property type="protein sequence ID" value="MBB6672326.1"/>
    <property type="molecule type" value="Genomic_DNA"/>
</dbReference>
<evidence type="ECO:0000313" key="5">
    <source>
        <dbReference type="Proteomes" id="UP000547209"/>
    </source>
</evidence>
<sequence length="325" mass="36434">MLQPFDLPLEQLRAYRPELTKRPDFDAFWSDTLAELARVPLQSERARMPYPVRGLTVYRVFYPGFNHARIEAYLALPDSDRPLPGIVQYHGYNWGSDHNLHDTVNLALKGYAVLQMLVRGQQGESVDNVVSPNGHVSGWMTKGIQDRETYYYRGVYMDAVRAIEVLQGMPEVDASRIAVVGGSQGGAITLAAAALSDAPKLALAEYPYLSNFDRAIDIAPDGPYGELNEYFRRYSSYPEIEAKARETLAYFDVMNLAPRVQCRTWVCVGLVDTITPPSTVFAAYNHLACEKEIAVYRYYGHEGIPGSIAPRLQLLMDVLQDGDEV</sequence>
<dbReference type="SUPFAM" id="SSF53474">
    <property type="entry name" value="alpha/beta-Hydrolases"/>
    <property type="match status" value="1"/>
</dbReference>
<dbReference type="InterPro" id="IPR008391">
    <property type="entry name" value="AXE1_dom"/>
</dbReference>
<reference evidence="4 5" key="1">
    <citation type="submission" date="2020-08" db="EMBL/GenBank/DDBJ databases">
        <title>Cohnella phylogeny.</title>
        <authorList>
            <person name="Dunlap C."/>
        </authorList>
    </citation>
    <scope>NUCLEOTIDE SEQUENCE [LARGE SCALE GENOMIC DNA]</scope>
    <source>
        <strain evidence="4 5">DSM 28246</strain>
    </source>
</reference>
<dbReference type="Pfam" id="PF05448">
    <property type="entry name" value="AXE1"/>
    <property type="match status" value="1"/>
</dbReference>
<dbReference type="AlphaFoldDB" id="A0A7X0VFZ5"/>